<dbReference type="KEGG" id="ftj:FTUN_3822"/>
<dbReference type="Proteomes" id="UP000503447">
    <property type="component" value="Chromosome"/>
</dbReference>
<evidence type="ECO:0000256" key="2">
    <source>
        <dbReference type="ARBA" id="ARBA00022741"/>
    </source>
</evidence>
<keyword evidence="8" id="KW-1185">Reference proteome</keyword>
<dbReference type="SMART" id="SM00220">
    <property type="entry name" value="S_TKc"/>
    <property type="match status" value="1"/>
</dbReference>
<evidence type="ECO:0000313" key="7">
    <source>
        <dbReference type="EMBL" id="QJW96265.1"/>
    </source>
</evidence>
<dbReference type="PANTHER" id="PTHR43289:SF6">
    <property type="entry name" value="SERINE_THREONINE-PROTEIN KINASE NEKL-3"/>
    <property type="match status" value="1"/>
</dbReference>
<dbReference type="AlphaFoldDB" id="A0A6M5YQH4"/>
<dbReference type="EMBL" id="CP053452">
    <property type="protein sequence ID" value="QJW96265.1"/>
    <property type="molecule type" value="Genomic_DNA"/>
</dbReference>
<dbReference type="SUPFAM" id="SSF56112">
    <property type="entry name" value="Protein kinase-like (PK-like)"/>
    <property type="match status" value="1"/>
</dbReference>
<dbReference type="RefSeq" id="WP_171471886.1">
    <property type="nucleotide sequence ID" value="NZ_CP053452.2"/>
</dbReference>
<accession>A0A6M5YQH4</accession>
<feature type="compositionally biased region" description="Pro residues" evidence="5">
    <location>
        <begin position="449"/>
        <end position="458"/>
    </location>
</feature>
<protein>
    <recommendedName>
        <fullName evidence="6">Protein kinase domain-containing protein</fullName>
    </recommendedName>
</protein>
<dbReference type="Gene3D" id="1.10.510.10">
    <property type="entry name" value="Transferase(Phosphotransferase) domain 1"/>
    <property type="match status" value="1"/>
</dbReference>
<feature type="compositionally biased region" description="Low complexity" evidence="5">
    <location>
        <begin position="360"/>
        <end position="385"/>
    </location>
</feature>
<evidence type="ECO:0000313" key="8">
    <source>
        <dbReference type="Proteomes" id="UP000503447"/>
    </source>
</evidence>
<dbReference type="InterPro" id="IPR011009">
    <property type="entry name" value="Kinase-like_dom_sf"/>
</dbReference>
<evidence type="ECO:0000256" key="4">
    <source>
        <dbReference type="ARBA" id="ARBA00022840"/>
    </source>
</evidence>
<name>A0A6M5YQH4_9BACT</name>
<dbReference type="GO" id="GO:0004674">
    <property type="term" value="F:protein serine/threonine kinase activity"/>
    <property type="evidence" value="ECO:0007669"/>
    <property type="project" value="TreeGrafter"/>
</dbReference>
<reference evidence="8" key="1">
    <citation type="submission" date="2020-05" db="EMBL/GenBank/DDBJ databases">
        <title>Frigoriglobus tundricola gen. nov., sp. nov., a psychrotolerant cellulolytic planctomycete of the family Gemmataceae with two divergent copies of 16S rRNA gene.</title>
        <authorList>
            <person name="Kulichevskaya I.S."/>
            <person name="Ivanova A.A."/>
            <person name="Naumoff D.G."/>
            <person name="Beletsky A.V."/>
            <person name="Rijpstra W.I.C."/>
            <person name="Sinninghe Damste J.S."/>
            <person name="Mardanov A.V."/>
            <person name="Ravin N.V."/>
            <person name="Dedysh S.N."/>
        </authorList>
    </citation>
    <scope>NUCLEOTIDE SEQUENCE [LARGE SCALE GENOMIC DNA]</scope>
    <source>
        <strain evidence="8">PL17</strain>
    </source>
</reference>
<dbReference type="PANTHER" id="PTHR43289">
    <property type="entry name" value="MITOGEN-ACTIVATED PROTEIN KINASE KINASE KINASE 20-RELATED"/>
    <property type="match status" value="1"/>
</dbReference>
<organism evidence="7 8">
    <name type="scientific">Frigoriglobus tundricola</name>
    <dbReference type="NCBI Taxonomy" id="2774151"/>
    <lineage>
        <taxon>Bacteria</taxon>
        <taxon>Pseudomonadati</taxon>
        <taxon>Planctomycetota</taxon>
        <taxon>Planctomycetia</taxon>
        <taxon>Gemmatales</taxon>
        <taxon>Gemmataceae</taxon>
        <taxon>Frigoriglobus</taxon>
    </lineage>
</organism>
<keyword evidence="2" id="KW-0547">Nucleotide-binding</keyword>
<proteinExistence type="predicted"/>
<evidence type="ECO:0000259" key="6">
    <source>
        <dbReference type="PROSITE" id="PS50011"/>
    </source>
</evidence>
<feature type="domain" description="Protein kinase" evidence="6">
    <location>
        <begin position="14"/>
        <end position="273"/>
    </location>
</feature>
<feature type="region of interest" description="Disordered" evidence="5">
    <location>
        <begin position="350"/>
        <end position="479"/>
    </location>
</feature>
<keyword evidence="1" id="KW-0808">Transferase</keyword>
<dbReference type="Pfam" id="PF00069">
    <property type="entry name" value="Pkinase"/>
    <property type="match status" value="1"/>
</dbReference>
<evidence type="ECO:0000256" key="3">
    <source>
        <dbReference type="ARBA" id="ARBA00022777"/>
    </source>
</evidence>
<dbReference type="InterPro" id="IPR008271">
    <property type="entry name" value="Ser/Thr_kinase_AS"/>
</dbReference>
<dbReference type="GO" id="GO:0005524">
    <property type="term" value="F:ATP binding"/>
    <property type="evidence" value="ECO:0007669"/>
    <property type="project" value="UniProtKB-KW"/>
</dbReference>
<dbReference type="CDD" id="cd14014">
    <property type="entry name" value="STKc_PknB_like"/>
    <property type="match status" value="1"/>
</dbReference>
<dbReference type="Gene3D" id="3.30.200.20">
    <property type="entry name" value="Phosphorylase Kinase, domain 1"/>
    <property type="match status" value="1"/>
</dbReference>
<dbReference type="PROSITE" id="PS50011">
    <property type="entry name" value="PROTEIN_KINASE_DOM"/>
    <property type="match status" value="1"/>
</dbReference>
<keyword evidence="3" id="KW-0418">Kinase</keyword>
<sequence>MTLDATVPTQLGVYDIVSKIAEGGMGTVYKGRNRNTGEIVAVKVIAPATAKNPILLQRFEQEFRAAKVLDHPNVVKALDYSGALPHPFLVMEFVDGMSIGQRIEQRGAYAEAEAVRLIGQVCDGLQRAHKQGLVHRDVKPDNILVTHDGVAKLTDMGLVKEVEGDLNLTRTGRGLGTPHYMAPEQFRNAKTVDVRGDIYSLGATLYAMVTGVVPFDNASPLDCWMKKIRNEFPPPRELNPALSERVDWAIRRAMSAEPGQRPASCREFIEDLTGQAKSAGPAAPAAAAADVWYLVYRDENNQPHTVKGSTDGIRKALRDRLLGDPAGIVVSRTKHGSFVPLHSTPEFRDLVVTPSPMPLPSARAPGPDDAPDYGAAPAAGPSASGLNRGRQPASGRYAPPPPPNPASGRYAPPRSGRPHRQPPEAARTRFRAAAHTRPPQPAPTARRPSPSPHQPRPANPAADVKTVRRSTGRRCCSSW</sequence>
<evidence type="ECO:0000256" key="5">
    <source>
        <dbReference type="SAM" id="MobiDB-lite"/>
    </source>
</evidence>
<feature type="compositionally biased region" description="Low complexity" evidence="5">
    <location>
        <begin position="435"/>
        <end position="448"/>
    </location>
</feature>
<evidence type="ECO:0000256" key="1">
    <source>
        <dbReference type="ARBA" id="ARBA00022679"/>
    </source>
</evidence>
<dbReference type="PROSITE" id="PS00108">
    <property type="entry name" value="PROTEIN_KINASE_ST"/>
    <property type="match status" value="1"/>
</dbReference>
<gene>
    <name evidence="7" type="ORF">FTUN_3822</name>
</gene>
<dbReference type="InterPro" id="IPR000719">
    <property type="entry name" value="Prot_kinase_dom"/>
</dbReference>
<keyword evidence="4" id="KW-0067">ATP-binding</keyword>